<sequence length="473" mass="52020">MKCGNLVEDDLSRKEENLLQLPAAFIQKYQDLLGDEAPAFLAAFDGPVEKGFRVNPNKATTDAMHAKMDAPIAYSPIGYYGKVNGNALEHLAGAVYSQEPSAMTVGEFAKPELGERVLDLCAAPGGKTTHLLSYLQQTGLLVSNEINPKRVTALGDNVERYGARNTVITNATPAALAKELPGFFDRILVDAPCSGEGMFRKDHDAVQYWTPDYPAECATRQREILTEAVKMLKPGGHLIYSTCTFAPEEDEQMMAWLLATHPEFELEALPKTAGIADARPEWADGNPELAKAARLFPHLMRGEGHFIAKLHYRGTDTVKAKKVVREQLSAPQRQLWQAFERQQGLTSLSGLVLQAHGDQLYGVPELMPVLRKVKVFRPGILLGTFKKNRFEPSYALALASDGLGMTTVSISRDQWQQYVHGETFDLATSAETGFHVLVCDGLPVGYGKIVGKTVKNFFPKGLRFLATPENTEL</sequence>
<dbReference type="PANTHER" id="PTHR22807:SF30">
    <property type="entry name" value="28S RRNA (CYTOSINE(4447)-C(5))-METHYLTRANSFERASE-RELATED"/>
    <property type="match status" value="1"/>
</dbReference>
<dbReference type="Proteomes" id="UP000051020">
    <property type="component" value="Unassembled WGS sequence"/>
</dbReference>
<gene>
    <name evidence="9" type="ORF">FD24_GL001305</name>
</gene>
<proteinExistence type="inferred from homology"/>
<feature type="domain" description="SAM-dependent MTase RsmB/NOP-type" evidence="8">
    <location>
        <begin position="18"/>
        <end position="313"/>
    </location>
</feature>
<dbReference type="PROSITE" id="PS51686">
    <property type="entry name" value="SAM_MT_RSMB_NOP"/>
    <property type="match status" value="1"/>
</dbReference>
<evidence type="ECO:0000313" key="10">
    <source>
        <dbReference type="Proteomes" id="UP000051020"/>
    </source>
</evidence>
<dbReference type="Pfam" id="PF13636">
    <property type="entry name" value="Methyltranf_PUA"/>
    <property type="match status" value="1"/>
</dbReference>
<dbReference type="GO" id="GO:0003723">
    <property type="term" value="F:RNA binding"/>
    <property type="evidence" value="ECO:0007669"/>
    <property type="project" value="UniProtKB-UniRule"/>
</dbReference>
<feature type="active site" description="Nucleophile" evidence="7">
    <location>
        <position position="243"/>
    </location>
</feature>
<evidence type="ECO:0000313" key="9">
    <source>
        <dbReference type="EMBL" id="KRK22883.1"/>
    </source>
</evidence>
<feature type="binding site" evidence="7">
    <location>
        <begin position="121"/>
        <end position="127"/>
    </location>
    <ligand>
        <name>S-adenosyl-L-methionine</name>
        <dbReference type="ChEBI" id="CHEBI:59789"/>
    </ligand>
</feature>
<dbReference type="InterPro" id="IPR001678">
    <property type="entry name" value="MeTrfase_RsmB-F_NOP2_dom"/>
</dbReference>
<dbReference type="InterPro" id="IPR029063">
    <property type="entry name" value="SAM-dependent_MTases_sf"/>
</dbReference>
<keyword evidence="6 7" id="KW-0694">RNA-binding</keyword>
<comment type="caution">
    <text evidence="7">Lacks conserved residue(s) required for the propagation of feature annotation.</text>
</comment>
<dbReference type="Gene3D" id="2.30.130.60">
    <property type="match status" value="1"/>
</dbReference>
<dbReference type="InterPro" id="IPR031340">
    <property type="entry name" value="RsmF_methylt_CI"/>
</dbReference>
<protein>
    <submittedName>
        <fullName evidence="9">Rrna methylase</fullName>
    </submittedName>
</protein>
<dbReference type="Gene3D" id="3.30.70.1170">
    <property type="entry name" value="Sun protein, domain 3"/>
    <property type="match status" value="1"/>
</dbReference>
<dbReference type="InterPro" id="IPR049560">
    <property type="entry name" value="MeTrfase_RsmB-F_NOP2_cat"/>
</dbReference>
<dbReference type="CDD" id="cd02440">
    <property type="entry name" value="AdoMet_MTases"/>
    <property type="match status" value="1"/>
</dbReference>
<evidence type="ECO:0000256" key="1">
    <source>
        <dbReference type="ARBA" id="ARBA00007494"/>
    </source>
</evidence>
<dbReference type="EMBL" id="AZCU01000019">
    <property type="protein sequence ID" value="KRK22883.1"/>
    <property type="molecule type" value="Genomic_DNA"/>
</dbReference>
<dbReference type="Pfam" id="PF17125">
    <property type="entry name" value="Methyltr_RsmF_N"/>
    <property type="match status" value="1"/>
</dbReference>
<dbReference type="PANTHER" id="PTHR22807">
    <property type="entry name" value="NOP2 YEAST -RELATED NOL1/NOP2/FMU SUN DOMAIN-CONTAINING"/>
    <property type="match status" value="1"/>
</dbReference>
<dbReference type="Pfam" id="PF17126">
    <property type="entry name" value="RsmF_methylt_CI"/>
    <property type="match status" value="1"/>
</dbReference>
<dbReference type="CDD" id="cd21147">
    <property type="entry name" value="RsmF_methylt_CTD1"/>
    <property type="match status" value="1"/>
</dbReference>
<dbReference type="Pfam" id="PF01189">
    <property type="entry name" value="Methyltr_RsmB-F"/>
    <property type="match status" value="1"/>
</dbReference>
<evidence type="ECO:0000256" key="3">
    <source>
        <dbReference type="ARBA" id="ARBA00022603"/>
    </source>
</evidence>
<dbReference type="GO" id="GO:0001510">
    <property type="term" value="P:RNA methylation"/>
    <property type="evidence" value="ECO:0007669"/>
    <property type="project" value="InterPro"/>
</dbReference>
<feature type="binding site" evidence="7">
    <location>
        <position position="190"/>
    </location>
    <ligand>
        <name>S-adenosyl-L-methionine</name>
        <dbReference type="ChEBI" id="CHEBI:59789"/>
    </ligand>
</feature>
<keyword evidence="5 7" id="KW-0949">S-adenosyl-L-methionine</keyword>
<reference evidence="9 10" key="1">
    <citation type="journal article" date="2015" name="Genome Announc.">
        <title>Expanding the biotechnology potential of lactobacilli through comparative genomics of 213 strains and associated genera.</title>
        <authorList>
            <person name="Sun Z."/>
            <person name="Harris H.M."/>
            <person name="McCann A."/>
            <person name="Guo C."/>
            <person name="Argimon S."/>
            <person name="Zhang W."/>
            <person name="Yang X."/>
            <person name="Jeffery I.B."/>
            <person name="Cooney J.C."/>
            <person name="Kagawa T.F."/>
            <person name="Liu W."/>
            <person name="Song Y."/>
            <person name="Salvetti E."/>
            <person name="Wrobel A."/>
            <person name="Rasinkangas P."/>
            <person name="Parkhill J."/>
            <person name="Rea M.C."/>
            <person name="O'Sullivan O."/>
            <person name="Ritari J."/>
            <person name="Douillard F.P."/>
            <person name="Paul Ross R."/>
            <person name="Yang R."/>
            <person name="Briner A.E."/>
            <person name="Felis G.E."/>
            <person name="de Vos W.M."/>
            <person name="Barrangou R."/>
            <person name="Klaenhammer T.R."/>
            <person name="Caufield P.W."/>
            <person name="Cui Y."/>
            <person name="Zhang H."/>
            <person name="O'Toole P.W."/>
        </authorList>
    </citation>
    <scope>NUCLEOTIDE SEQUENCE [LARGE SCALE GENOMIC DNA]</scope>
    <source>
        <strain evidence="9 10">DSM 20314</strain>
    </source>
</reference>
<dbReference type="InterPro" id="IPR031341">
    <property type="entry name" value="Methyltr_RsmF_N"/>
</dbReference>
<keyword evidence="3 7" id="KW-0489">Methyltransferase</keyword>
<keyword evidence="2" id="KW-0963">Cytoplasm</keyword>
<dbReference type="SUPFAM" id="SSF53335">
    <property type="entry name" value="S-adenosyl-L-methionine-dependent methyltransferases"/>
    <property type="match status" value="1"/>
</dbReference>
<evidence type="ECO:0000256" key="7">
    <source>
        <dbReference type="PROSITE-ProRule" id="PRU01023"/>
    </source>
</evidence>
<dbReference type="InterPro" id="IPR018314">
    <property type="entry name" value="RsmB/NOL1/NOP2-like_CS"/>
</dbReference>
<dbReference type="AlphaFoldDB" id="A0A837R8G4"/>
<keyword evidence="4 7" id="KW-0808">Transferase</keyword>
<organism evidence="9 10">
    <name type="scientific">Lactiplantibacillus pentosus DSM 20314</name>
    <dbReference type="NCBI Taxonomy" id="1423791"/>
    <lineage>
        <taxon>Bacteria</taxon>
        <taxon>Bacillati</taxon>
        <taxon>Bacillota</taxon>
        <taxon>Bacilli</taxon>
        <taxon>Lactobacillales</taxon>
        <taxon>Lactobacillaceae</taxon>
        <taxon>Lactiplantibacillus</taxon>
    </lineage>
</organism>
<dbReference type="GO" id="GO:0008173">
    <property type="term" value="F:RNA methyltransferase activity"/>
    <property type="evidence" value="ECO:0007669"/>
    <property type="project" value="InterPro"/>
</dbReference>
<dbReference type="PRINTS" id="PR02008">
    <property type="entry name" value="RCMTFAMILY"/>
</dbReference>
<dbReference type="PROSITE" id="PS01153">
    <property type="entry name" value="NOL1_NOP2_SUN"/>
    <property type="match status" value="1"/>
</dbReference>
<comment type="similarity">
    <text evidence="1 7">Belongs to the class I-like SAM-binding methyltransferase superfamily. RsmB/NOP family.</text>
</comment>
<evidence type="ECO:0000256" key="4">
    <source>
        <dbReference type="ARBA" id="ARBA00022679"/>
    </source>
</evidence>
<comment type="caution">
    <text evidence="9">The sequence shown here is derived from an EMBL/GenBank/DDBJ whole genome shotgun (WGS) entry which is preliminary data.</text>
</comment>
<name>A0A837R8G4_LACPE</name>
<evidence type="ECO:0000259" key="8">
    <source>
        <dbReference type="PROSITE" id="PS51686"/>
    </source>
</evidence>
<dbReference type="InterPro" id="IPR023267">
    <property type="entry name" value="RCMT"/>
</dbReference>
<accession>A0A837R8G4</accession>
<evidence type="ECO:0000256" key="2">
    <source>
        <dbReference type="ARBA" id="ARBA00022490"/>
    </source>
</evidence>
<evidence type="ECO:0000256" key="6">
    <source>
        <dbReference type="ARBA" id="ARBA00022884"/>
    </source>
</evidence>
<evidence type="ECO:0000256" key="5">
    <source>
        <dbReference type="ARBA" id="ARBA00022691"/>
    </source>
</evidence>
<dbReference type="Gene3D" id="3.40.50.150">
    <property type="entry name" value="Vaccinia Virus protein VP39"/>
    <property type="match status" value="1"/>
</dbReference>
<dbReference type="InterPro" id="IPR027391">
    <property type="entry name" value="Nol1_Nop2_Fmu_2"/>
</dbReference>
<feature type="binding site" evidence="7">
    <location>
        <position position="145"/>
    </location>
    <ligand>
        <name>S-adenosyl-L-methionine</name>
        <dbReference type="ChEBI" id="CHEBI:59789"/>
    </ligand>
</feature>